<feature type="compositionally biased region" description="Low complexity" evidence="4">
    <location>
        <begin position="23"/>
        <end position="35"/>
    </location>
</feature>
<dbReference type="PROSITE" id="PS00165">
    <property type="entry name" value="DEHYDRATASE_SER_THR"/>
    <property type="match status" value="1"/>
</dbReference>
<organism evidence="6 7">
    <name type="scientific">Aspergillus pseudoustus</name>
    <dbReference type="NCBI Taxonomy" id="1810923"/>
    <lineage>
        <taxon>Eukaryota</taxon>
        <taxon>Fungi</taxon>
        <taxon>Dikarya</taxon>
        <taxon>Ascomycota</taxon>
        <taxon>Pezizomycotina</taxon>
        <taxon>Eurotiomycetes</taxon>
        <taxon>Eurotiomycetidae</taxon>
        <taxon>Eurotiales</taxon>
        <taxon>Aspergillaceae</taxon>
        <taxon>Aspergillus</taxon>
        <taxon>Aspergillus subgen. Nidulantes</taxon>
    </lineage>
</organism>
<dbReference type="Gene3D" id="3.40.50.1100">
    <property type="match status" value="2"/>
</dbReference>
<feature type="domain" description="Tryptophan synthase beta chain-like PALP" evidence="5">
    <location>
        <begin position="50"/>
        <end position="369"/>
    </location>
</feature>
<feature type="region of interest" description="Disordered" evidence="4">
    <location>
        <begin position="1"/>
        <end position="43"/>
    </location>
</feature>
<evidence type="ECO:0000256" key="3">
    <source>
        <dbReference type="ARBA" id="ARBA00023239"/>
    </source>
</evidence>
<dbReference type="Pfam" id="PF00291">
    <property type="entry name" value="PALP"/>
    <property type="match status" value="1"/>
</dbReference>
<evidence type="ECO:0000256" key="2">
    <source>
        <dbReference type="ARBA" id="ARBA00022898"/>
    </source>
</evidence>
<gene>
    <name evidence="6" type="ORF">BJY01DRAFT_159535</name>
</gene>
<dbReference type="SUPFAM" id="SSF53686">
    <property type="entry name" value="Tryptophan synthase beta subunit-like PLP-dependent enzymes"/>
    <property type="match status" value="1"/>
</dbReference>
<evidence type="ECO:0000313" key="6">
    <source>
        <dbReference type="EMBL" id="KAL2857189.1"/>
    </source>
</evidence>
<dbReference type="PANTHER" id="PTHR48078">
    <property type="entry name" value="THREONINE DEHYDRATASE, MITOCHONDRIAL-RELATED"/>
    <property type="match status" value="1"/>
</dbReference>
<feature type="region of interest" description="Disordered" evidence="4">
    <location>
        <begin position="381"/>
        <end position="402"/>
    </location>
</feature>
<dbReference type="EMBL" id="JBFXLU010000005">
    <property type="protein sequence ID" value="KAL2857189.1"/>
    <property type="molecule type" value="Genomic_DNA"/>
</dbReference>
<evidence type="ECO:0000259" key="5">
    <source>
        <dbReference type="Pfam" id="PF00291"/>
    </source>
</evidence>
<keyword evidence="3" id="KW-0456">Lyase</keyword>
<keyword evidence="2" id="KW-0663">Pyridoxal phosphate</keyword>
<comment type="caution">
    <text evidence="6">The sequence shown here is derived from an EMBL/GenBank/DDBJ whole genome shotgun (WGS) entry which is preliminary data.</text>
</comment>
<sequence>MGSITATTTMPSSIYAEPPQPQPQLQQEAPTTQPPKSQSQTASAYKTPWIRTPLIKSTALSTLAGCQILLKLENTQPSGSFKSRAMGAQILSHLHNPANAGKRVHFFASSGGNAGLAAVCAARTLGYPCTVVVPVSTKPLMVEKLVKAGAKSVVRFGETFAEAGEYMRDVVMKEDEEEDGEKGEGEVVKIALHPFDNEAIWEGNSTLIDELVQQVPAFVGEEEEDSGRVLPVDAIVCSVGGGGLLNGLVMGLERRRRQLGKEKKRVTSTAKQAKPTHVLAVETRGTDSLAAAVAKGSLVSLPKITSQATSLGAIRVSERTLQYALHPPEGVKVHSTVLSDAEAARGVLRLVDDERLLVELACGVCVEAAIGDASGTVKTTKKRKREVDEGYGDDRLSAGENEEELVDELKTESLPLQSRLKELVPDLGPQSRVVIVVCGGSNVTVDAAVEWRKMLQEGWGAEN</sequence>
<proteinExistence type="predicted"/>
<dbReference type="InterPro" id="IPR036052">
    <property type="entry name" value="TrpB-like_PALP_sf"/>
</dbReference>
<dbReference type="Proteomes" id="UP001610446">
    <property type="component" value="Unassembled WGS sequence"/>
</dbReference>
<dbReference type="InterPro" id="IPR000634">
    <property type="entry name" value="Ser/Thr_deHydtase_PyrdxlP-BS"/>
</dbReference>
<accession>A0ABR4KZB8</accession>
<comment type="cofactor">
    <cofactor evidence="1">
        <name>pyridoxal 5'-phosphate</name>
        <dbReference type="ChEBI" id="CHEBI:597326"/>
    </cofactor>
</comment>
<feature type="compositionally biased region" description="Basic and acidic residues" evidence="4">
    <location>
        <begin position="385"/>
        <end position="397"/>
    </location>
</feature>
<name>A0ABR4KZB8_9EURO</name>
<dbReference type="PANTHER" id="PTHR48078:SF4">
    <property type="entry name" value="DEHYDRATASE, PUTATIVE (AFU_ORTHOLOGUE AFUA_4G07810)-RELATED"/>
    <property type="match status" value="1"/>
</dbReference>
<dbReference type="InterPro" id="IPR050147">
    <property type="entry name" value="Ser/Thr_Dehydratase"/>
</dbReference>
<protein>
    <submittedName>
        <fullName evidence="6">Tryptophan synthase beta subunit-like PLP-dependent enzyme</fullName>
    </submittedName>
</protein>
<feature type="compositionally biased region" description="Polar residues" evidence="4">
    <location>
        <begin position="1"/>
        <end position="12"/>
    </location>
</feature>
<evidence type="ECO:0000256" key="4">
    <source>
        <dbReference type="SAM" id="MobiDB-lite"/>
    </source>
</evidence>
<dbReference type="InterPro" id="IPR001926">
    <property type="entry name" value="TrpB-like_PALP"/>
</dbReference>
<evidence type="ECO:0000313" key="7">
    <source>
        <dbReference type="Proteomes" id="UP001610446"/>
    </source>
</evidence>
<keyword evidence="7" id="KW-1185">Reference proteome</keyword>
<evidence type="ECO:0000256" key="1">
    <source>
        <dbReference type="ARBA" id="ARBA00001933"/>
    </source>
</evidence>
<reference evidence="6 7" key="1">
    <citation type="submission" date="2024-07" db="EMBL/GenBank/DDBJ databases">
        <title>Section-level genome sequencing and comparative genomics of Aspergillus sections Usti and Cavernicolus.</title>
        <authorList>
            <consortium name="Lawrence Berkeley National Laboratory"/>
            <person name="Nybo J.L."/>
            <person name="Vesth T.C."/>
            <person name="Theobald S."/>
            <person name="Frisvad J.C."/>
            <person name="Larsen T.O."/>
            <person name="Kjaerboelling I."/>
            <person name="Rothschild-Mancinelli K."/>
            <person name="Lyhne E.K."/>
            <person name="Kogle M.E."/>
            <person name="Barry K."/>
            <person name="Clum A."/>
            <person name="Na H."/>
            <person name="Ledsgaard L."/>
            <person name="Lin J."/>
            <person name="Lipzen A."/>
            <person name="Kuo A."/>
            <person name="Riley R."/>
            <person name="Mondo S."/>
            <person name="Labutti K."/>
            <person name="Haridas S."/>
            <person name="Pangalinan J."/>
            <person name="Salamov A.A."/>
            <person name="Simmons B.A."/>
            <person name="Magnuson J.K."/>
            <person name="Chen J."/>
            <person name="Drula E."/>
            <person name="Henrissat B."/>
            <person name="Wiebenga A."/>
            <person name="Lubbers R.J."/>
            <person name="Gomes A.C."/>
            <person name="Makela M.R."/>
            <person name="Stajich J."/>
            <person name="Grigoriev I.V."/>
            <person name="Mortensen U.H."/>
            <person name="De Vries R.P."/>
            <person name="Baker S.E."/>
            <person name="Andersen M.R."/>
        </authorList>
    </citation>
    <scope>NUCLEOTIDE SEQUENCE [LARGE SCALE GENOMIC DNA]</scope>
    <source>
        <strain evidence="6 7">CBS 123904</strain>
    </source>
</reference>